<sequence length="153" mass="17681">MATEQYEGAGWDYGKVYQTKEHKQLLRNAQLQLKKSKRKDYYKILGVDKNASEDESKKTYQKQALMHHPNQHSGVRAEVQKEEEKFKEAGEAFTILSDPKKITHDSGQNLDEEGMNKGDFDGNNISRYSLEVLWRFFGGNFSFEASVPGNFFF</sequence>
<dbReference type="InterPro" id="IPR036869">
    <property type="entry name" value="J_dom_sf"/>
</dbReference>
<dbReference type="InterPro" id="IPR001623">
    <property type="entry name" value="DnaJ_domain"/>
</dbReference>
<proteinExistence type="predicted"/>
<evidence type="ECO:0000313" key="6">
    <source>
        <dbReference type="Proteomes" id="UP001166674"/>
    </source>
</evidence>
<accession>A0AA41MS27</accession>
<dbReference type="EMBL" id="JAATJV010291000">
    <property type="protein sequence ID" value="MBZ3877086.1"/>
    <property type="molecule type" value="Genomic_DNA"/>
</dbReference>
<name>A0AA41MS27_SCICA</name>
<reference evidence="5" key="1">
    <citation type="submission" date="2020-03" db="EMBL/GenBank/DDBJ databases">
        <title>Studies in the Genomics of Life Span.</title>
        <authorList>
            <person name="Glass D."/>
        </authorList>
    </citation>
    <scope>NUCLEOTIDE SEQUENCE</scope>
    <source>
        <strain evidence="5">SUZIE</strain>
        <tissue evidence="5">Muscle</tissue>
    </source>
</reference>
<protein>
    <submittedName>
        <fullName evidence="5">DnaJ-like protein subfamily C member 7</fullName>
    </submittedName>
</protein>
<dbReference type="PROSITE" id="PS50076">
    <property type="entry name" value="DNAJ_2"/>
    <property type="match status" value="1"/>
</dbReference>
<gene>
    <name evidence="5" type="ORF">SUZIE_141180</name>
</gene>
<comment type="caution">
    <text evidence="5">The sequence shown here is derived from an EMBL/GenBank/DDBJ whole genome shotgun (WGS) entry which is preliminary data.</text>
</comment>
<dbReference type="Proteomes" id="UP001166674">
    <property type="component" value="Unassembled WGS sequence"/>
</dbReference>
<evidence type="ECO:0000256" key="2">
    <source>
        <dbReference type="ARBA" id="ARBA00022803"/>
    </source>
</evidence>
<dbReference type="PRINTS" id="PR00625">
    <property type="entry name" value="JDOMAIN"/>
</dbReference>
<dbReference type="SMART" id="SM00271">
    <property type="entry name" value="DnaJ"/>
    <property type="match status" value="1"/>
</dbReference>
<dbReference type="CDD" id="cd06257">
    <property type="entry name" value="DnaJ"/>
    <property type="match status" value="1"/>
</dbReference>
<feature type="domain" description="J" evidence="4">
    <location>
        <begin position="40"/>
        <end position="114"/>
    </location>
</feature>
<dbReference type="SUPFAM" id="SSF46565">
    <property type="entry name" value="Chaperone J-domain"/>
    <property type="match status" value="1"/>
</dbReference>
<keyword evidence="6" id="KW-1185">Reference proteome</keyword>
<dbReference type="PANTHER" id="PTHR45188">
    <property type="entry name" value="DNAJ PROTEIN P58IPK HOMOLOG"/>
    <property type="match status" value="1"/>
</dbReference>
<keyword evidence="2" id="KW-0802">TPR repeat</keyword>
<dbReference type="Pfam" id="PF00226">
    <property type="entry name" value="DnaJ"/>
    <property type="match status" value="1"/>
</dbReference>
<dbReference type="PANTHER" id="PTHR45188:SF2">
    <property type="entry name" value="DNAJ HOMOLOG SUBFAMILY C MEMBER 7"/>
    <property type="match status" value="1"/>
</dbReference>
<evidence type="ECO:0000256" key="1">
    <source>
        <dbReference type="ARBA" id="ARBA00022737"/>
    </source>
</evidence>
<keyword evidence="1" id="KW-0677">Repeat</keyword>
<evidence type="ECO:0000259" key="4">
    <source>
        <dbReference type="PROSITE" id="PS50076"/>
    </source>
</evidence>
<evidence type="ECO:0000256" key="3">
    <source>
        <dbReference type="SAM" id="MobiDB-lite"/>
    </source>
</evidence>
<dbReference type="AlphaFoldDB" id="A0AA41MS27"/>
<dbReference type="Gene3D" id="1.10.287.110">
    <property type="entry name" value="DnaJ domain"/>
    <property type="match status" value="1"/>
</dbReference>
<feature type="region of interest" description="Disordered" evidence="3">
    <location>
        <begin position="97"/>
        <end position="117"/>
    </location>
</feature>
<organism evidence="5 6">
    <name type="scientific">Sciurus carolinensis</name>
    <name type="common">Eastern gray squirrel</name>
    <dbReference type="NCBI Taxonomy" id="30640"/>
    <lineage>
        <taxon>Eukaryota</taxon>
        <taxon>Metazoa</taxon>
        <taxon>Chordata</taxon>
        <taxon>Craniata</taxon>
        <taxon>Vertebrata</taxon>
        <taxon>Euteleostomi</taxon>
        <taxon>Mammalia</taxon>
        <taxon>Eutheria</taxon>
        <taxon>Euarchontoglires</taxon>
        <taxon>Glires</taxon>
        <taxon>Rodentia</taxon>
        <taxon>Sciuromorpha</taxon>
        <taxon>Sciuridae</taxon>
        <taxon>Sciurinae</taxon>
        <taxon>Sciurini</taxon>
        <taxon>Sciurus</taxon>
    </lineage>
</organism>
<evidence type="ECO:0000313" key="5">
    <source>
        <dbReference type="EMBL" id="MBZ3877086.1"/>
    </source>
</evidence>